<evidence type="ECO:0000256" key="5">
    <source>
        <dbReference type="SAM" id="Coils"/>
    </source>
</evidence>
<gene>
    <name evidence="8" type="ORF">OLEA9_A047082</name>
</gene>
<feature type="transmembrane region" description="Helical" evidence="6">
    <location>
        <begin position="14"/>
        <end position="37"/>
    </location>
</feature>
<dbReference type="OrthoDB" id="1933744at2759"/>
<keyword evidence="5" id="KW-0175">Coiled coil</keyword>
<sequence length="388" mass="43503">MVCKAVNFWNLRDLVGAFLDLAIAYFLLCAATVAHLVTKILRFFGLFLPCPCNGLFFTTPNKNYCLKRVLVDYPTESISSIQLSIKRKFPFHDSSWNKNNCTSNVNDNALKSSVSDARRLGNVVRRDLNARSEKYDVKGKGVLSYRPRRGMYRSRKGGIGHGTHSPVSLYDTSLYGGVQGGFLQSPGISRGGNEIIGCSSVPTDSSLDTLHFEYNEKAPAKTGVWQNALDDVKMNRLSDEDMFMKKRLSSIEGELLGKARGDLGFSVDEKISIELLEEVVKEEHAACAALYLELEKERSAAATAADEAMAMILRLQEEKASLEMEARKNQRIIEEKAAYDAEEINILKEILVRRGREKHFLENEVEAYRQLICPENEQLAGDRGDKIQ</sequence>
<organism evidence="8 9">
    <name type="scientific">Olea europaea subsp. europaea</name>
    <dbReference type="NCBI Taxonomy" id="158383"/>
    <lineage>
        <taxon>Eukaryota</taxon>
        <taxon>Viridiplantae</taxon>
        <taxon>Streptophyta</taxon>
        <taxon>Embryophyta</taxon>
        <taxon>Tracheophyta</taxon>
        <taxon>Spermatophyta</taxon>
        <taxon>Magnoliopsida</taxon>
        <taxon>eudicotyledons</taxon>
        <taxon>Gunneridae</taxon>
        <taxon>Pentapetalae</taxon>
        <taxon>asterids</taxon>
        <taxon>lamiids</taxon>
        <taxon>Lamiales</taxon>
        <taxon>Oleaceae</taxon>
        <taxon>Oleeae</taxon>
        <taxon>Olea</taxon>
    </lineage>
</organism>
<evidence type="ECO:0000256" key="3">
    <source>
        <dbReference type="ARBA" id="ARBA00022989"/>
    </source>
</evidence>
<comment type="caution">
    <text evidence="8">The sequence shown here is derived from an EMBL/GenBank/DDBJ whole genome shotgun (WGS) entry which is preliminary data.</text>
</comment>
<evidence type="ECO:0000313" key="8">
    <source>
        <dbReference type="EMBL" id="CAA2961117.1"/>
    </source>
</evidence>
<dbReference type="Pfam" id="PF04576">
    <property type="entry name" value="Zein-binding"/>
    <property type="match status" value="1"/>
</dbReference>
<feature type="coiled-coil region" evidence="5">
    <location>
        <begin position="305"/>
        <end position="335"/>
    </location>
</feature>
<feature type="domain" description="GTD-binding" evidence="7">
    <location>
        <begin position="271"/>
        <end position="369"/>
    </location>
</feature>
<keyword evidence="4 6" id="KW-0472">Membrane</keyword>
<proteinExistence type="predicted"/>
<dbReference type="PANTHER" id="PTHR31422">
    <property type="entry name" value="BNAANNG28530D PROTEIN"/>
    <property type="match status" value="1"/>
</dbReference>
<accession>A0A8S0Q2J6</accession>
<reference evidence="8 9" key="1">
    <citation type="submission" date="2019-12" db="EMBL/GenBank/DDBJ databases">
        <authorList>
            <person name="Alioto T."/>
            <person name="Alioto T."/>
            <person name="Gomez Garrido J."/>
        </authorList>
    </citation>
    <scope>NUCLEOTIDE SEQUENCE [LARGE SCALE GENOMIC DNA]</scope>
</reference>
<dbReference type="EMBL" id="CACTIH010000500">
    <property type="protein sequence ID" value="CAA2961117.1"/>
    <property type="molecule type" value="Genomic_DNA"/>
</dbReference>
<name>A0A8S0Q2J6_OLEEU</name>
<evidence type="ECO:0000313" key="9">
    <source>
        <dbReference type="Proteomes" id="UP000594638"/>
    </source>
</evidence>
<dbReference type="GO" id="GO:0016020">
    <property type="term" value="C:membrane"/>
    <property type="evidence" value="ECO:0007669"/>
    <property type="project" value="UniProtKB-SubCell"/>
</dbReference>
<comment type="subcellular location">
    <subcellularLocation>
        <location evidence="1">Membrane</location>
    </subcellularLocation>
</comment>
<dbReference type="PROSITE" id="PS51775">
    <property type="entry name" value="GTD_BINDING"/>
    <property type="match status" value="1"/>
</dbReference>
<dbReference type="AlphaFoldDB" id="A0A8S0Q2J6"/>
<evidence type="ECO:0000256" key="6">
    <source>
        <dbReference type="SAM" id="Phobius"/>
    </source>
</evidence>
<evidence type="ECO:0000259" key="7">
    <source>
        <dbReference type="PROSITE" id="PS51775"/>
    </source>
</evidence>
<protein>
    <recommendedName>
        <fullName evidence="7">GTD-binding domain-containing protein</fullName>
    </recommendedName>
</protein>
<dbReference type="Proteomes" id="UP000594638">
    <property type="component" value="Unassembled WGS sequence"/>
</dbReference>
<dbReference type="Gramene" id="OE9A047082T1">
    <property type="protein sequence ID" value="OE9A047082C1"/>
    <property type="gene ID" value="OE9A047082"/>
</dbReference>
<dbReference type="GO" id="GO:0080115">
    <property type="term" value="F:myosin XI tail binding"/>
    <property type="evidence" value="ECO:0007669"/>
    <property type="project" value="UniProtKB-ARBA"/>
</dbReference>
<keyword evidence="3 6" id="KW-1133">Transmembrane helix</keyword>
<keyword evidence="9" id="KW-1185">Reference proteome</keyword>
<dbReference type="PANTHER" id="PTHR31422:SF3">
    <property type="entry name" value="GTD-BINDING DOMAIN-CONTAINING PROTEIN"/>
    <property type="match status" value="1"/>
</dbReference>
<evidence type="ECO:0000256" key="2">
    <source>
        <dbReference type="ARBA" id="ARBA00022692"/>
    </source>
</evidence>
<dbReference type="InterPro" id="IPR007656">
    <property type="entry name" value="GTD-bd"/>
</dbReference>
<evidence type="ECO:0000256" key="1">
    <source>
        <dbReference type="ARBA" id="ARBA00004370"/>
    </source>
</evidence>
<evidence type="ECO:0000256" key="4">
    <source>
        <dbReference type="ARBA" id="ARBA00023136"/>
    </source>
</evidence>
<keyword evidence="2 6" id="KW-0812">Transmembrane</keyword>